<keyword evidence="3" id="KW-1185">Reference proteome</keyword>
<gene>
    <name evidence="2" type="ORF">BPAG_LOCUS10993</name>
</gene>
<evidence type="ECO:0000256" key="1">
    <source>
        <dbReference type="SAM" id="MobiDB-lite"/>
    </source>
</evidence>
<protein>
    <submittedName>
        <fullName evidence="2 4">Uncharacterized protein</fullName>
    </submittedName>
</protein>
<organism evidence="4">
    <name type="scientific">Brugia pahangi</name>
    <name type="common">Filarial nematode worm</name>
    <dbReference type="NCBI Taxonomy" id="6280"/>
    <lineage>
        <taxon>Eukaryota</taxon>
        <taxon>Metazoa</taxon>
        <taxon>Ecdysozoa</taxon>
        <taxon>Nematoda</taxon>
        <taxon>Chromadorea</taxon>
        <taxon>Rhabditida</taxon>
        <taxon>Spirurina</taxon>
        <taxon>Spiruromorpha</taxon>
        <taxon>Filarioidea</taxon>
        <taxon>Onchocercidae</taxon>
        <taxon>Brugia</taxon>
    </lineage>
</organism>
<sequence length="143" mass="15946">MISLNGEAHKLTWLGGSRDHEGGTSMKCSDRASPWRSRLHDRERPLSKVSLRALAGTHSKMPCIELRVASLFEVAINLHQKTFIPHLPCPQTFASKNEAYEQTQPIGAGKSVKCALITNKWSICLLLTNAIFKRKFSALLTFV</sequence>
<reference evidence="2 3" key="2">
    <citation type="submission" date="2018-11" db="EMBL/GenBank/DDBJ databases">
        <authorList>
            <consortium name="Pathogen Informatics"/>
        </authorList>
    </citation>
    <scope>NUCLEOTIDE SEQUENCE [LARGE SCALE GENOMIC DNA]</scope>
</reference>
<accession>A0A0N4TQY7</accession>
<dbReference type="EMBL" id="UZAD01013208">
    <property type="protein sequence ID" value="VDN92179.1"/>
    <property type="molecule type" value="Genomic_DNA"/>
</dbReference>
<evidence type="ECO:0000313" key="3">
    <source>
        <dbReference type="Proteomes" id="UP000278627"/>
    </source>
</evidence>
<dbReference type="AlphaFoldDB" id="A0A0N4TQY7"/>
<dbReference type="Proteomes" id="UP000278627">
    <property type="component" value="Unassembled WGS sequence"/>
</dbReference>
<reference evidence="4" key="1">
    <citation type="submission" date="2017-02" db="UniProtKB">
        <authorList>
            <consortium name="WormBaseParasite"/>
        </authorList>
    </citation>
    <scope>IDENTIFICATION</scope>
</reference>
<evidence type="ECO:0000313" key="4">
    <source>
        <dbReference type="WBParaSite" id="BPAG_0001103101-mRNA-1"/>
    </source>
</evidence>
<proteinExistence type="predicted"/>
<name>A0A0N4TQY7_BRUPA</name>
<dbReference type="WBParaSite" id="BPAG_0001103101-mRNA-1">
    <property type="protein sequence ID" value="BPAG_0001103101-mRNA-1"/>
    <property type="gene ID" value="BPAG_0001103101"/>
</dbReference>
<feature type="region of interest" description="Disordered" evidence="1">
    <location>
        <begin position="13"/>
        <end position="41"/>
    </location>
</feature>
<evidence type="ECO:0000313" key="2">
    <source>
        <dbReference type="EMBL" id="VDN92179.1"/>
    </source>
</evidence>